<proteinExistence type="predicted"/>
<evidence type="ECO:0000313" key="3">
    <source>
        <dbReference type="Proteomes" id="UP000607653"/>
    </source>
</evidence>
<dbReference type="Proteomes" id="UP000607653">
    <property type="component" value="Unassembled WGS sequence"/>
</dbReference>
<accession>A0A822Z5Q4</accession>
<feature type="region of interest" description="Disordered" evidence="1">
    <location>
        <begin position="1"/>
        <end position="49"/>
    </location>
</feature>
<reference evidence="2 3" key="1">
    <citation type="journal article" date="2020" name="Mol. Biol. Evol.">
        <title>Distinct Expression and Methylation Patterns for Genes with Different Fates following a Single Whole-Genome Duplication in Flowering Plants.</title>
        <authorList>
            <person name="Shi T."/>
            <person name="Rahmani R.S."/>
            <person name="Gugger P.F."/>
            <person name="Wang M."/>
            <person name="Li H."/>
            <person name="Zhang Y."/>
            <person name="Li Z."/>
            <person name="Wang Q."/>
            <person name="Van de Peer Y."/>
            <person name="Marchal K."/>
            <person name="Chen J."/>
        </authorList>
    </citation>
    <scope>NUCLEOTIDE SEQUENCE [LARGE SCALE GENOMIC DNA]</scope>
    <source>
        <tissue evidence="2">Leaf</tissue>
    </source>
</reference>
<keyword evidence="3" id="KW-1185">Reference proteome</keyword>
<protein>
    <submittedName>
        <fullName evidence="2">Uncharacterized protein</fullName>
    </submittedName>
</protein>
<evidence type="ECO:0000256" key="1">
    <source>
        <dbReference type="SAM" id="MobiDB-lite"/>
    </source>
</evidence>
<feature type="compositionally biased region" description="Basic and acidic residues" evidence="1">
    <location>
        <begin position="15"/>
        <end position="26"/>
    </location>
</feature>
<sequence length="87" mass="10308">MSSPDEVPKQGMCDNRTDEKRREGGRKPTRLGPQKKSFRGLPTNGREKQNQIERFQNLERKMFEFLQNQRDKGLYARPVRKGRREMG</sequence>
<comment type="caution">
    <text evidence="2">The sequence shown here is derived from an EMBL/GenBank/DDBJ whole genome shotgun (WGS) entry which is preliminary data.</text>
</comment>
<gene>
    <name evidence="2" type="ORF">HUJ06_008966</name>
</gene>
<dbReference type="AlphaFoldDB" id="A0A822Z5Q4"/>
<dbReference type="EMBL" id="DUZY01000004">
    <property type="protein sequence ID" value="DAD38326.1"/>
    <property type="molecule type" value="Genomic_DNA"/>
</dbReference>
<evidence type="ECO:0000313" key="2">
    <source>
        <dbReference type="EMBL" id="DAD38326.1"/>
    </source>
</evidence>
<organism evidence="2 3">
    <name type="scientific">Nelumbo nucifera</name>
    <name type="common">Sacred lotus</name>
    <dbReference type="NCBI Taxonomy" id="4432"/>
    <lineage>
        <taxon>Eukaryota</taxon>
        <taxon>Viridiplantae</taxon>
        <taxon>Streptophyta</taxon>
        <taxon>Embryophyta</taxon>
        <taxon>Tracheophyta</taxon>
        <taxon>Spermatophyta</taxon>
        <taxon>Magnoliopsida</taxon>
        <taxon>Proteales</taxon>
        <taxon>Nelumbonaceae</taxon>
        <taxon>Nelumbo</taxon>
    </lineage>
</organism>
<name>A0A822Z5Q4_NELNU</name>